<evidence type="ECO:0000256" key="1">
    <source>
        <dbReference type="SAM" id="MobiDB-lite"/>
    </source>
</evidence>
<gene>
    <name evidence="2" type="ORF">CSSPTR1EN2_LOCUS9161</name>
</gene>
<dbReference type="Proteomes" id="UP001497512">
    <property type="component" value="Chromosome 16"/>
</dbReference>
<feature type="region of interest" description="Disordered" evidence="1">
    <location>
        <begin position="1"/>
        <end position="21"/>
    </location>
</feature>
<proteinExistence type="predicted"/>
<feature type="compositionally biased region" description="Polar residues" evidence="1">
    <location>
        <begin position="8"/>
        <end position="21"/>
    </location>
</feature>
<sequence>MNRKILSSRVSTSTGTPDSSSKTLLRGFEAGAVDWTDASCRLLAAVPETSDKSCTSDWQLFCRPGPPLRSLKLLHMHYRIICQSQKAWILSAMVVPAGRHPSSAAAWQIGGQPMYLAVDVTRQTIKLVLDLKNSQMYWRVQRLNQDLWSLMRNSNSRILLADSTPR</sequence>
<dbReference type="EMBL" id="OZ019908">
    <property type="protein sequence ID" value="CAK9208147.1"/>
    <property type="molecule type" value="Genomic_DNA"/>
</dbReference>
<name>A0ABP0TY80_9BRYO</name>
<organism evidence="2 3">
    <name type="scientific">Sphagnum troendelagicum</name>
    <dbReference type="NCBI Taxonomy" id="128251"/>
    <lineage>
        <taxon>Eukaryota</taxon>
        <taxon>Viridiplantae</taxon>
        <taxon>Streptophyta</taxon>
        <taxon>Embryophyta</taxon>
        <taxon>Bryophyta</taxon>
        <taxon>Sphagnophytina</taxon>
        <taxon>Sphagnopsida</taxon>
        <taxon>Sphagnales</taxon>
        <taxon>Sphagnaceae</taxon>
        <taxon>Sphagnum</taxon>
    </lineage>
</organism>
<evidence type="ECO:0000313" key="2">
    <source>
        <dbReference type="EMBL" id="CAK9208147.1"/>
    </source>
</evidence>
<accession>A0ABP0TY80</accession>
<evidence type="ECO:0000313" key="3">
    <source>
        <dbReference type="Proteomes" id="UP001497512"/>
    </source>
</evidence>
<protein>
    <submittedName>
        <fullName evidence="2">Uncharacterized protein</fullName>
    </submittedName>
</protein>
<reference evidence="2" key="1">
    <citation type="submission" date="2024-02" db="EMBL/GenBank/DDBJ databases">
        <authorList>
            <consortium name="ELIXIR-Norway"/>
            <consortium name="Elixir Norway"/>
        </authorList>
    </citation>
    <scope>NUCLEOTIDE SEQUENCE</scope>
</reference>
<keyword evidence="3" id="KW-1185">Reference proteome</keyword>